<organism evidence="2">
    <name type="scientific">Malaco herpesvirus 1</name>
    <dbReference type="NCBI Taxonomy" id="3031797"/>
    <lineage>
        <taxon>Viruses</taxon>
        <taxon>Duplodnaviria</taxon>
        <taxon>Heunggongvirae</taxon>
        <taxon>Peploviricota</taxon>
        <taxon>Herviviricetes</taxon>
        <taxon>Herpesvirales</taxon>
        <taxon>Malacoherpesviridae</taxon>
    </lineage>
</organism>
<reference evidence="2" key="2">
    <citation type="submission" date="2023-01" db="EMBL/GenBank/DDBJ databases">
        <authorList>
            <person name="Rosani U."/>
            <person name="Delmont T.O."/>
            <person name="Gaia M."/>
            <person name="Krupovic M."/>
        </authorList>
    </citation>
    <scope>NUCLEOTIDE SEQUENCE</scope>
    <source>
        <strain evidence="2">MalacoHV1/China/2018</strain>
    </source>
</reference>
<feature type="compositionally biased region" description="Basic and acidic residues" evidence="1">
    <location>
        <begin position="14"/>
        <end position="26"/>
    </location>
</feature>
<feature type="compositionally biased region" description="Polar residues" evidence="1">
    <location>
        <begin position="199"/>
        <end position="215"/>
    </location>
</feature>
<reference evidence="2" key="1">
    <citation type="journal article" date="2023" name="Front. Mar. Sci.">
        <title>Tracing the invertebrate herpesviruses in the global sequence datasets.</title>
        <authorList>
            <person name="Rosani U."/>
            <person name="Gaia M."/>
            <person name="Delmont T.O."/>
            <person name="Krupovic M."/>
        </authorList>
    </citation>
    <scope>NUCLEOTIDE SEQUENCE</scope>
    <source>
        <strain evidence="2">MalacoHV1/China/2018</strain>
    </source>
</reference>
<feature type="compositionally biased region" description="Polar residues" evidence="1">
    <location>
        <begin position="168"/>
        <end position="178"/>
    </location>
</feature>
<feature type="compositionally biased region" description="Acidic residues" evidence="1">
    <location>
        <begin position="243"/>
        <end position="255"/>
    </location>
</feature>
<evidence type="ECO:0000256" key="1">
    <source>
        <dbReference type="SAM" id="MobiDB-lite"/>
    </source>
</evidence>
<accession>A0AA48SF16</accession>
<feature type="compositionally biased region" description="Acidic residues" evidence="1">
    <location>
        <begin position="181"/>
        <end position="190"/>
    </location>
</feature>
<feature type="compositionally biased region" description="Polar residues" evidence="1">
    <location>
        <begin position="229"/>
        <end position="241"/>
    </location>
</feature>
<name>A0AA48SF16_9VIRU</name>
<proteinExistence type="predicted"/>
<feature type="region of interest" description="Disordered" evidence="1">
    <location>
        <begin position="157"/>
        <end position="217"/>
    </location>
</feature>
<protein>
    <submittedName>
        <fullName evidence="2">ORF109</fullName>
    </submittedName>
</protein>
<feature type="region of interest" description="Disordered" evidence="1">
    <location>
        <begin position="1"/>
        <end position="46"/>
    </location>
</feature>
<sequence>MATSMEINPPMTSEDVKIAMKRKNEDTESSSPAKKPKNRPKPLLHPGKDLRAFSMGFMVDGTYTKEISDVMSGFRTWFKPNNTYVYHDERTGRFLIKTKNDNNATRFVRNWVVKFAKHIGCEPESIKRVTDYMDVSEATHRDVPDSDQVQADVTSDVEDKAMGISQEPLDTSATTGGDVNQEVDESSDMSDVDKPTVDATPTPSTNASTGQNVNQEGDEVSFMDDSASTLDTNASAGQHMNQDSDESADMGDVDDNPTVGAAPTPDTSATTGQNVNQDITAPTTTTTNMGITIKNITLTPAKKVLLDKILHRTMQSEDFKEEEVLAVIAIICHLKGNKHSLIALTPNLLKLVRDSNVKRKNCLIISDFFHVGERKKVVEVSVKASELYGKQSYMVDGINLPIINVIEPGLNADLHIPLMKVRNFTDILQQMSTRRSKIMRRVLIEAFLEVAEPQPSTSNDMDMDMDDPIDESDDPVEQMMIEQKKIMKVQRRLEKELDITDHRMEQLYQAYRKAKEGRKREEALKAASLAAYDLKASQTNHRTIPIADENFDEFMTAIFRPKATPNFSRKSSGRKKHVLSTLKKANEKSDIIVDLVVKGLKDMEYILEDMKKAGQCKTVMKTIAGGGVCGHQLYATDGELLADIALTKFDYDEIRMPEFLREVLPEDNNTKVVIYKGDKPKPADEAKKCVEAGDLSGAKSYLLALPAPAPAPTPAPAPAPAPVDPRNYDQRYQYNQMKRSVPGCRVVAMEAVTQY</sequence>
<feature type="compositionally biased region" description="Polar residues" evidence="1">
    <location>
        <begin position="265"/>
        <end position="278"/>
    </location>
</feature>
<evidence type="ECO:0000313" key="2">
    <source>
        <dbReference type="EMBL" id="DBA11810.1"/>
    </source>
</evidence>
<feature type="region of interest" description="Disordered" evidence="1">
    <location>
        <begin position="229"/>
        <end position="283"/>
    </location>
</feature>
<dbReference type="EMBL" id="BK063095">
    <property type="protein sequence ID" value="DBA11810.1"/>
    <property type="molecule type" value="Genomic_DNA"/>
</dbReference>